<dbReference type="AlphaFoldDB" id="A0AA39GBF0"/>
<dbReference type="Pfam" id="PF17778">
    <property type="entry name" value="WHD_BLACT"/>
    <property type="match status" value="1"/>
</dbReference>
<dbReference type="SUPFAM" id="SSF56281">
    <property type="entry name" value="Metallo-hydrolase/oxidoreductase"/>
    <property type="match status" value="1"/>
</dbReference>
<evidence type="ECO:0000313" key="2">
    <source>
        <dbReference type="EMBL" id="KAK0384220.1"/>
    </source>
</evidence>
<dbReference type="InterPro" id="IPR050662">
    <property type="entry name" value="Sec-metab_biosynth-thioest"/>
</dbReference>
<dbReference type="Gene3D" id="1.10.10.10">
    <property type="entry name" value="Winged helix-like DNA-binding domain superfamily/Winged helix DNA-binding domain"/>
    <property type="match status" value="1"/>
</dbReference>
<evidence type="ECO:0000313" key="3">
    <source>
        <dbReference type="Proteomes" id="UP001175261"/>
    </source>
</evidence>
<dbReference type="InterPro" id="IPR036866">
    <property type="entry name" value="RibonucZ/Hydroxyglut_hydro"/>
</dbReference>
<dbReference type="EMBL" id="JAPDFR010000008">
    <property type="protein sequence ID" value="KAK0384220.1"/>
    <property type="molecule type" value="Genomic_DNA"/>
</dbReference>
<protein>
    <recommendedName>
        <fullName evidence="1">LACTB2 winged helix domain-containing protein</fullName>
    </recommendedName>
</protein>
<dbReference type="GO" id="GO:0044550">
    <property type="term" value="P:secondary metabolite biosynthetic process"/>
    <property type="evidence" value="ECO:0007669"/>
    <property type="project" value="TreeGrafter"/>
</dbReference>
<proteinExistence type="predicted"/>
<dbReference type="PANTHER" id="PTHR23131:SF0">
    <property type="entry name" value="ENDORIBONUCLEASE LACTB2"/>
    <property type="match status" value="1"/>
</dbReference>
<evidence type="ECO:0000259" key="1">
    <source>
        <dbReference type="Pfam" id="PF17778"/>
    </source>
</evidence>
<dbReference type="Proteomes" id="UP001175261">
    <property type="component" value="Unassembled WGS sequence"/>
</dbReference>
<organism evidence="2 3">
    <name type="scientific">Sarocladium strictum</name>
    <name type="common">Black bundle disease fungus</name>
    <name type="synonym">Acremonium strictum</name>
    <dbReference type="NCBI Taxonomy" id="5046"/>
    <lineage>
        <taxon>Eukaryota</taxon>
        <taxon>Fungi</taxon>
        <taxon>Dikarya</taxon>
        <taxon>Ascomycota</taxon>
        <taxon>Pezizomycotina</taxon>
        <taxon>Sordariomycetes</taxon>
        <taxon>Hypocreomycetidae</taxon>
        <taxon>Hypocreales</taxon>
        <taxon>Sarocladiaceae</taxon>
        <taxon>Sarocladium</taxon>
    </lineage>
</organism>
<comment type="caution">
    <text evidence="2">The sequence shown here is derived from an EMBL/GenBank/DDBJ whole genome shotgun (WGS) entry which is preliminary data.</text>
</comment>
<accession>A0AA39GBF0</accession>
<gene>
    <name evidence="2" type="ORF">NLU13_8308</name>
</gene>
<sequence length="290" mass="31574">MVTYTHQSADIAIAPHVNRLTEASSVHPSYRPHPTPSRVLSFEPNFFSLQRKAMAATLIALPAVERLSPRCIRILGGNPGKYTLQGTNTYLLGTGPRRILIDTGEGKPAWLNSLRSTLEQEEATVENGVTLTASHTPGHTADHMVFIMAEENAMFTADNVLGQGTTVFEDLPAYMASLAKMNTLFKGRAYPGHGPVLEDGPGKIKEYIEHRRLREQQVLTTLGSEGESAAAGKPWTAMDMVRSIYRDIPESLHAAAHGGLLQTLGKLEGEGKVVRTGDDGWRLPNDKPAL</sequence>
<keyword evidence="3" id="KW-1185">Reference proteome</keyword>
<feature type="domain" description="LACTB2 winged helix" evidence="1">
    <location>
        <begin position="236"/>
        <end position="281"/>
    </location>
</feature>
<dbReference type="PANTHER" id="PTHR23131">
    <property type="entry name" value="ENDORIBONUCLEASE LACTB2"/>
    <property type="match status" value="1"/>
</dbReference>
<dbReference type="Gene3D" id="3.60.15.10">
    <property type="entry name" value="Ribonuclease Z/Hydroxyacylglutathione hydrolase-like"/>
    <property type="match status" value="2"/>
</dbReference>
<name>A0AA39GBF0_SARSR</name>
<dbReference type="FunFam" id="1.10.10.10:FF:000328">
    <property type="entry name" value="Lactamase beta 2"/>
    <property type="match status" value="1"/>
</dbReference>
<dbReference type="InterPro" id="IPR041516">
    <property type="entry name" value="LACTB2_WH"/>
</dbReference>
<dbReference type="InterPro" id="IPR036388">
    <property type="entry name" value="WH-like_DNA-bd_sf"/>
</dbReference>
<reference evidence="2" key="1">
    <citation type="submission" date="2022-10" db="EMBL/GenBank/DDBJ databases">
        <title>Determination and structural analysis of whole genome sequence of Sarocladium strictum F4-1.</title>
        <authorList>
            <person name="Hu L."/>
            <person name="Jiang Y."/>
        </authorList>
    </citation>
    <scope>NUCLEOTIDE SEQUENCE</scope>
    <source>
        <strain evidence="2">F4-1</strain>
    </source>
</reference>